<evidence type="ECO:0000256" key="2">
    <source>
        <dbReference type="ARBA" id="ARBA00022840"/>
    </source>
</evidence>
<dbReference type="GeneID" id="97610467"/>
<dbReference type="Gene3D" id="3.40.50.300">
    <property type="entry name" value="P-loop containing nucleotide triphosphate hydrolases"/>
    <property type="match status" value="1"/>
</dbReference>
<keyword evidence="2 4" id="KW-0067">ATP-binding</keyword>
<organism evidence="4 5">
    <name type="scientific">Methanospirillum stamsii</name>
    <dbReference type="NCBI Taxonomy" id="1277351"/>
    <lineage>
        <taxon>Archaea</taxon>
        <taxon>Methanobacteriati</taxon>
        <taxon>Methanobacteriota</taxon>
        <taxon>Stenosarchaea group</taxon>
        <taxon>Methanomicrobia</taxon>
        <taxon>Methanomicrobiales</taxon>
        <taxon>Methanospirillaceae</taxon>
        <taxon>Methanospirillum</taxon>
    </lineage>
</organism>
<dbReference type="EMBL" id="QGMZ01000049">
    <property type="protein sequence ID" value="PWR70068.1"/>
    <property type="molecule type" value="Genomic_DNA"/>
</dbReference>
<dbReference type="GO" id="GO:0005524">
    <property type="term" value="F:ATP binding"/>
    <property type="evidence" value="ECO:0007669"/>
    <property type="project" value="UniProtKB-KW"/>
</dbReference>
<dbReference type="InterPro" id="IPR027417">
    <property type="entry name" value="P-loop_NTPase"/>
</dbReference>
<name>A0A2V2N0L2_9EURY</name>
<dbReference type="PROSITE" id="PS50893">
    <property type="entry name" value="ABC_TRANSPORTER_2"/>
    <property type="match status" value="1"/>
</dbReference>
<keyword evidence="5" id="KW-1185">Reference proteome</keyword>
<evidence type="ECO:0000259" key="3">
    <source>
        <dbReference type="PROSITE" id="PS50893"/>
    </source>
</evidence>
<protein>
    <submittedName>
        <fullName evidence="4">ABC transporter ATP-binding protein</fullName>
    </submittedName>
</protein>
<dbReference type="OrthoDB" id="18492at2157"/>
<accession>A0A2V2N0L2</accession>
<comment type="caution">
    <text evidence="4">The sequence shown here is derived from an EMBL/GenBank/DDBJ whole genome shotgun (WGS) entry which is preliminary data.</text>
</comment>
<dbReference type="Pfam" id="PF00005">
    <property type="entry name" value="ABC_tran"/>
    <property type="match status" value="1"/>
</dbReference>
<dbReference type="AlphaFoldDB" id="A0A2V2N0L2"/>
<dbReference type="PANTHER" id="PTHR43204:SF1">
    <property type="entry name" value="ABC TRANSPORTER I FAMILY MEMBER 6, CHLOROPLASTIC"/>
    <property type="match status" value="1"/>
</dbReference>
<dbReference type="Proteomes" id="UP000245934">
    <property type="component" value="Unassembled WGS sequence"/>
</dbReference>
<dbReference type="SUPFAM" id="SSF52540">
    <property type="entry name" value="P-loop containing nucleoside triphosphate hydrolases"/>
    <property type="match status" value="1"/>
</dbReference>
<keyword evidence="1" id="KW-0547">Nucleotide-binding</keyword>
<dbReference type="InterPro" id="IPR010230">
    <property type="entry name" value="FeS-cluster_ATPase_SufC"/>
</dbReference>
<dbReference type="RefSeq" id="WP_109942253.1">
    <property type="nucleotide sequence ID" value="NZ_CP176366.1"/>
</dbReference>
<dbReference type="InterPro" id="IPR003593">
    <property type="entry name" value="AAA+_ATPase"/>
</dbReference>
<evidence type="ECO:0000256" key="1">
    <source>
        <dbReference type="ARBA" id="ARBA00022741"/>
    </source>
</evidence>
<dbReference type="PANTHER" id="PTHR43204">
    <property type="entry name" value="ABC TRANSPORTER I FAMILY MEMBER 6, CHLOROPLASTIC"/>
    <property type="match status" value="1"/>
</dbReference>
<dbReference type="SMART" id="SM00382">
    <property type="entry name" value="AAA"/>
    <property type="match status" value="1"/>
</dbReference>
<proteinExistence type="predicted"/>
<sequence length="245" mass="27424">MLKIDNLHVEVGGKEILHGITMHIKPGETHVLMGPNGSGKSTLLMTIMGFDAYHVTRGSISFNGSDVTHMPVHERARLGMGIMFQRPPSIPGLKLGKMLDVINPEKKPEFVTAAVTRMNMEEFVERDINLGFSGGEIKRSEILQMMVQDPSFIMLDEPESGVDLENIHLMGESIARLLQKNQRFIDRKNSGLVITHTGYILDYLDVDKGHVMINGEFKCHGNPREILKLIKEKGYKECLSCAKIL</sequence>
<dbReference type="CDD" id="cd03217">
    <property type="entry name" value="ABC_FeS_Assembly"/>
    <property type="match status" value="1"/>
</dbReference>
<evidence type="ECO:0000313" key="4">
    <source>
        <dbReference type="EMBL" id="PWR70068.1"/>
    </source>
</evidence>
<gene>
    <name evidence="4" type="ORF">DLD82_16605</name>
</gene>
<dbReference type="GO" id="GO:0016887">
    <property type="term" value="F:ATP hydrolysis activity"/>
    <property type="evidence" value="ECO:0007669"/>
    <property type="project" value="InterPro"/>
</dbReference>
<reference evidence="4 5" key="1">
    <citation type="submission" date="2018-05" db="EMBL/GenBank/DDBJ databases">
        <title>Draft genome of Methanospirillum stamsii Pt1.</title>
        <authorList>
            <person name="Dueholm M.S."/>
            <person name="Nielsen P.H."/>
            <person name="Bakmann L.F."/>
            <person name="Otzen D.E."/>
        </authorList>
    </citation>
    <scope>NUCLEOTIDE SEQUENCE [LARGE SCALE GENOMIC DNA]</scope>
    <source>
        <strain evidence="4 5">Pt1</strain>
    </source>
</reference>
<dbReference type="InterPro" id="IPR003439">
    <property type="entry name" value="ABC_transporter-like_ATP-bd"/>
</dbReference>
<feature type="domain" description="ABC transporter" evidence="3">
    <location>
        <begin position="2"/>
        <end position="239"/>
    </location>
</feature>
<evidence type="ECO:0000313" key="5">
    <source>
        <dbReference type="Proteomes" id="UP000245934"/>
    </source>
</evidence>